<sequence length="126" mass="13834">MNGALPPATEKITEAIIGAAFEVSRLMGHGFLEAVYRRPLGHELGLCGLKWREEVAYHLAYKGNPVGTYVADLLVEDTVIVELKAVDALNPQHTGQVLNYLKAADLTVGLLLNFGKPRLEVKRVLR</sequence>
<proteinExistence type="predicted"/>
<keyword evidence="2" id="KW-1185">Reference proteome</keyword>
<evidence type="ECO:0000313" key="1">
    <source>
        <dbReference type="EMBL" id="NFV78641.1"/>
    </source>
</evidence>
<dbReference type="RefSeq" id="WP_163673762.1">
    <property type="nucleotide sequence ID" value="NZ_JAAIYP010000004.1"/>
</dbReference>
<reference evidence="1 2" key="1">
    <citation type="submission" date="2020-02" db="EMBL/GenBank/DDBJ databases">
        <authorList>
            <person name="Dziuba M."/>
            <person name="Kuznetsov B."/>
            <person name="Mardanov A."/>
            <person name="Ravin N."/>
            <person name="Grouzdev D."/>
        </authorList>
    </citation>
    <scope>NUCLEOTIDE SEQUENCE [LARGE SCALE GENOMIC DNA]</scope>
    <source>
        <strain evidence="1 2">SpK</strain>
    </source>
</reference>
<dbReference type="EMBL" id="JAAIYP010000004">
    <property type="protein sequence ID" value="NFV78641.1"/>
    <property type="molecule type" value="Genomic_DNA"/>
</dbReference>
<evidence type="ECO:0000313" key="2">
    <source>
        <dbReference type="Proteomes" id="UP000480684"/>
    </source>
</evidence>
<accession>A0A7C9QRV4</accession>
<dbReference type="Proteomes" id="UP000480684">
    <property type="component" value="Unassembled WGS sequence"/>
</dbReference>
<organism evidence="1 2">
    <name type="scientific">Magnetospirillum aberrantis SpK</name>
    <dbReference type="NCBI Taxonomy" id="908842"/>
    <lineage>
        <taxon>Bacteria</taxon>
        <taxon>Pseudomonadati</taxon>
        <taxon>Pseudomonadota</taxon>
        <taxon>Alphaproteobacteria</taxon>
        <taxon>Rhodospirillales</taxon>
        <taxon>Rhodospirillaceae</taxon>
        <taxon>Magnetospirillum</taxon>
    </lineage>
</organism>
<gene>
    <name evidence="1" type="ORF">G4223_00730</name>
</gene>
<comment type="caution">
    <text evidence="1">The sequence shown here is derived from an EMBL/GenBank/DDBJ whole genome shotgun (WGS) entry which is preliminary data.</text>
</comment>
<dbReference type="NCBIfam" id="TIGR04256">
    <property type="entry name" value="GxxExxY"/>
    <property type="match status" value="1"/>
</dbReference>
<dbReference type="InterPro" id="IPR026350">
    <property type="entry name" value="GxxExxY"/>
</dbReference>
<dbReference type="Pfam" id="PF13366">
    <property type="entry name" value="PDDEXK_3"/>
    <property type="match status" value="1"/>
</dbReference>
<dbReference type="AlphaFoldDB" id="A0A7C9QRV4"/>
<name>A0A7C9QRV4_9PROT</name>
<protein>
    <submittedName>
        <fullName evidence="1">GxxExxY protein</fullName>
    </submittedName>
</protein>